<keyword evidence="2" id="KW-1185">Reference proteome</keyword>
<organism evidence="1 2">
    <name type="scientific">Dreissena polymorpha</name>
    <name type="common">Zebra mussel</name>
    <name type="synonym">Mytilus polymorpha</name>
    <dbReference type="NCBI Taxonomy" id="45954"/>
    <lineage>
        <taxon>Eukaryota</taxon>
        <taxon>Metazoa</taxon>
        <taxon>Spiralia</taxon>
        <taxon>Lophotrochozoa</taxon>
        <taxon>Mollusca</taxon>
        <taxon>Bivalvia</taxon>
        <taxon>Autobranchia</taxon>
        <taxon>Heteroconchia</taxon>
        <taxon>Euheterodonta</taxon>
        <taxon>Imparidentia</taxon>
        <taxon>Neoheterodontei</taxon>
        <taxon>Myida</taxon>
        <taxon>Dreissenoidea</taxon>
        <taxon>Dreissenidae</taxon>
        <taxon>Dreissena</taxon>
    </lineage>
</organism>
<comment type="caution">
    <text evidence="1">The sequence shown here is derived from an EMBL/GenBank/DDBJ whole genome shotgun (WGS) entry which is preliminary data.</text>
</comment>
<reference evidence="1" key="2">
    <citation type="submission" date="2020-11" db="EMBL/GenBank/DDBJ databases">
        <authorList>
            <person name="McCartney M.A."/>
            <person name="Auch B."/>
            <person name="Kono T."/>
            <person name="Mallez S."/>
            <person name="Becker A."/>
            <person name="Gohl D.M."/>
            <person name="Silverstein K.A.T."/>
            <person name="Koren S."/>
            <person name="Bechman K.B."/>
            <person name="Herman A."/>
            <person name="Abrahante J.E."/>
            <person name="Garbe J."/>
        </authorList>
    </citation>
    <scope>NUCLEOTIDE SEQUENCE</scope>
    <source>
        <strain evidence="1">Duluth1</strain>
        <tissue evidence="1">Whole animal</tissue>
    </source>
</reference>
<evidence type="ECO:0000313" key="2">
    <source>
        <dbReference type="Proteomes" id="UP000828390"/>
    </source>
</evidence>
<name>A0A9D4RIJ4_DREPO</name>
<evidence type="ECO:0000313" key="1">
    <source>
        <dbReference type="EMBL" id="KAH3867570.1"/>
    </source>
</evidence>
<protein>
    <submittedName>
        <fullName evidence="1">Uncharacterized protein</fullName>
    </submittedName>
</protein>
<gene>
    <name evidence="1" type="ORF">DPMN_030702</name>
</gene>
<dbReference type="EMBL" id="JAIWYP010000002">
    <property type="protein sequence ID" value="KAH3867570.1"/>
    <property type="molecule type" value="Genomic_DNA"/>
</dbReference>
<sequence length="96" mass="10803">MAFARSTILRTYNSLKGIGNLPEAKSMKDVKEIKSFVARWRNGTGDANPMDEMIPVKNQMYDTSSPLKFAVTQDGASTSCRLKLNFKCYKQFSNVN</sequence>
<dbReference type="Proteomes" id="UP000828390">
    <property type="component" value="Unassembled WGS sequence"/>
</dbReference>
<accession>A0A9D4RIJ4</accession>
<proteinExistence type="predicted"/>
<dbReference type="AlphaFoldDB" id="A0A9D4RIJ4"/>
<reference evidence="1" key="1">
    <citation type="journal article" date="2019" name="bioRxiv">
        <title>The Genome of the Zebra Mussel, Dreissena polymorpha: A Resource for Invasive Species Research.</title>
        <authorList>
            <person name="McCartney M.A."/>
            <person name="Auch B."/>
            <person name="Kono T."/>
            <person name="Mallez S."/>
            <person name="Zhang Y."/>
            <person name="Obille A."/>
            <person name="Becker A."/>
            <person name="Abrahante J.E."/>
            <person name="Garbe J."/>
            <person name="Badalamenti J.P."/>
            <person name="Herman A."/>
            <person name="Mangelson H."/>
            <person name="Liachko I."/>
            <person name="Sullivan S."/>
            <person name="Sone E.D."/>
            <person name="Koren S."/>
            <person name="Silverstein K.A.T."/>
            <person name="Beckman K.B."/>
            <person name="Gohl D.M."/>
        </authorList>
    </citation>
    <scope>NUCLEOTIDE SEQUENCE</scope>
    <source>
        <strain evidence="1">Duluth1</strain>
        <tissue evidence="1">Whole animal</tissue>
    </source>
</reference>